<comment type="subcellular location">
    <subcellularLocation>
        <location evidence="1">Membrane</location>
        <topology evidence="1">Multi-pass membrane protein</topology>
    </subcellularLocation>
</comment>
<reference evidence="6" key="1">
    <citation type="submission" date="2022-07" db="EMBL/GenBank/DDBJ databases">
        <title>Complete genome sequence of Salinispirillum sp. LH10-3-1 capable of multiple carbohydrate inversion isolated from a soda lake.</title>
        <authorList>
            <person name="Liu J."/>
            <person name="Zhai Y."/>
            <person name="Zhang H."/>
            <person name="Yang H."/>
            <person name="Qu J."/>
            <person name="Li J."/>
        </authorList>
    </citation>
    <scope>NUCLEOTIDE SEQUENCE</scope>
    <source>
        <strain evidence="6">LH 10-3-1</strain>
    </source>
</reference>
<name>A0AB38YCY5_9GAMM</name>
<evidence type="ECO:0000256" key="4">
    <source>
        <dbReference type="ARBA" id="ARBA00023136"/>
    </source>
</evidence>
<feature type="transmembrane region" description="Helical" evidence="5">
    <location>
        <begin position="31"/>
        <end position="49"/>
    </location>
</feature>
<dbReference type="RefSeq" id="WP_304994227.1">
    <property type="nucleotide sequence ID" value="NZ_CP101717.1"/>
</dbReference>
<sequence>MAVIDWIIVVIVVVSALVSLKRGFVKELLSLLSWAAALIVASLFSERLAGLMTGMIATDSWRLAAAFAILFIVTLIVGAMINHLVGELVRMTGLSGLDRTLGIVFGLLRGFLIVVALLAVAKLFALDTLWHTSLFVPWIDPLISWTGQYVQSASEKVIELSR</sequence>
<dbReference type="InterPro" id="IPR003825">
    <property type="entry name" value="Colicin-V_CvpA"/>
</dbReference>
<dbReference type="PANTHER" id="PTHR36926:SF1">
    <property type="entry name" value="COLICIN V PRODUCTION PROTEIN"/>
    <property type="match status" value="1"/>
</dbReference>
<feature type="transmembrane region" description="Helical" evidence="5">
    <location>
        <begin position="7"/>
        <end position="25"/>
    </location>
</feature>
<proteinExistence type="predicted"/>
<dbReference type="EMBL" id="CP101717">
    <property type="protein sequence ID" value="WLD56941.1"/>
    <property type="molecule type" value="Genomic_DNA"/>
</dbReference>
<organism evidence="6">
    <name type="scientific">Salinispirillum sp. LH 10-3-1</name>
    <dbReference type="NCBI Taxonomy" id="2952525"/>
    <lineage>
        <taxon>Bacteria</taxon>
        <taxon>Pseudomonadati</taxon>
        <taxon>Pseudomonadota</taxon>
        <taxon>Gammaproteobacteria</taxon>
        <taxon>Oceanospirillales</taxon>
        <taxon>Saccharospirillaceae</taxon>
        <taxon>Salinispirillum</taxon>
    </lineage>
</organism>
<evidence type="ECO:0000256" key="5">
    <source>
        <dbReference type="SAM" id="Phobius"/>
    </source>
</evidence>
<protein>
    <submittedName>
        <fullName evidence="6">CvpA family protein</fullName>
    </submittedName>
</protein>
<accession>A0AB38YCY5</accession>
<dbReference type="GO" id="GO:0016020">
    <property type="term" value="C:membrane"/>
    <property type="evidence" value="ECO:0007669"/>
    <property type="project" value="UniProtKB-SubCell"/>
</dbReference>
<dbReference type="Pfam" id="PF02674">
    <property type="entry name" value="Colicin_V"/>
    <property type="match status" value="1"/>
</dbReference>
<dbReference type="PANTHER" id="PTHR36926">
    <property type="entry name" value="COLICIN V PRODUCTION PROTEIN"/>
    <property type="match status" value="1"/>
</dbReference>
<dbReference type="AlphaFoldDB" id="A0AB38YCY5"/>
<evidence type="ECO:0000256" key="3">
    <source>
        <dbReference type="ARBA" id="ARBA00022989"/>
    </source>
</evidence>
<evidence type="ECO:0000313" key="6">
    <source>
        <dbReference type="EMBL" id="WLD56941.1"/>
    </source>
</evidence>
<feature type="transmembrane region" description="Helical" evidence="5">
    <location>
        <begin position="61"/>
        <end position="81"/>
    </location>
</feature>
<feature type="transmembrane region" description="Helical" evidence="5">
    <location>
        <begin position="101"/>
        <end position="125"/>
    </location>
</feature>
<dbReference type="GO" id="GO:0009403">
    <property type="term" value="P:toxin biosynthetic process"/>
    <property type="evidence" value="ECO:0007669"/>
    <property type="project" value="InterPro"/>
</dbReference>
<evidence type="ECO:0000256" key="2">
    <source>
        <dbReference type="ARBA" id="ARBA00022692"/>
    </source>
</evidence>
<evidence type="ECO:0000256" key="1">
    <source>
        <dbReference type="ARBA" id="ARBA00004141"/>
    </source>
</evidence>
<keyword evidence="2 5" id="KW-0812">Transmembrane</keyword>
<keyword evidence="4 5" id="KW-0472">Membrane</keyword>
<keyword evidence="3 5" id="KW-1133">Transmembrane helix</keyword>
<dbReference type="InterPro" id="IPR052719">
    <property type="entry name" value="CvpA-like"/>
</dbReference>
<gene>
    <name evidence="6" type="ORF">NFC81_09380</name>
</gene>